<evidence type="ECO:0000256" key="1">
    <source>
        <dbReference type="SAM" id="MobiDB-lite"/>
    </source>
</evidence>
<gene>
    <name evidence="2" type="ORF">AMECASPLE_017920</name>
</gene>
<feature type="compositionally biased region" description="Polar residues" evidence="1">
    <location>
        <begin position="1"/>
        <end position="13"/>
    </location>
</feature>
<name>A0ABV0ZYB6_9TELE</name>
<reference evidence="2 3" key="1">
    <citation type="submission" date="2021-06" db="EMBL/GenBank/DDBJ databases">
        <authorList>
            <person name="Palmer J.M."/>
        </authorList>
    </citation>
    <scope>NUCLEOTIDE SEQUENCE [LARGE SCALE GENOMIC DNA]</scope>
    <source>
        <strain evidence="2 3">AS_MEX2019</strain>
        <tissue evidence="2">Muscle</tissue>
    </source>
</reference>
<accession>A0ABV0ZYB6</accession>
<sequence>MSVSVGPASSNRPGTEARTGSDPRRCTYAPPAALVVRVTAALTTGNVALSVSLVTPPSTVTNSPLSPASALQKGSTLLATDSKNGSRSFGFCCSVSSRGHLCSGTKICRLTEVQVCRKRSNNFTVHREI</sequence>
<proteinExistence type="predicted"/>
<protein>
    <submittedName>
        <fullName evidence="2">Uncharacterized protein</fullName>
    </submittedName>
</protein>
<evidence type="ECO:0000313" key="3">
    <source>
        <dbReference type="Proteomes" id="UP001469553"/>
    </source>
</evidence>
<feature type="region of interest" description="Disordered" evidence="1">
    <location>
        <begin position="1"/>
        <end position="26"/>
    </location>
</feature>
<keyword evidence="3" id="KW-1185">Reference proteome</keyword>
<organism evidence="2 3">
    <name type="scientific">Ameca splendens</name>
    <dbReference type="NCBI Taxonomy" id="208324"/>
    <lineage>
        <taxon>Eukaryota</taxon>
        <taxon>Metazoa</taxon>
        <taxon>Chordata</taxon>
        <taxon>Craniata</taxon>
        <taxon>Vertebrata</taxon>
        <taxon>Euteleostomi</taxon>
        <taxon>Actinopterygii</taxon>
        <taxon>Neopterygii</taxon>
        <taxon>Teleostei</taxon>
        <taxon>Neoteleostei</taxon>
        <taxon>Acanthomorphata</taxon>
        <taxon>Ovalentaria</taxon>
        <taxon>Atherinomorphae</taxon>
        <taxon>Cyprinodontiformes</taxon>
        <taxon>Goodeidae</taxon>
        <taxon>Ameca</taxon>
    </lineage>
</organism>
<dbReference type="Proteomes" id="UP001469553">
    <property type="component" value="Unassembled WGS sequence"/>
</dbReference>
<dbReference type="EMBL" id="JAHRIP010076602">
    <property type="protein sequence ID" value="MEQ2311249.1"/>
    <property type="molecule type" value="Genomic_DNA"/>
</dbReference>
<evidence type="ECO:0000313" key="2">
    <source>
        <dbReference type="EMBL" id="MEQ2311249.1"/>
    </source>
</evidence>
<comment type="caution">
    <text evidence="2">The sequence shown here is derived from an EMBL/GenBank/DDBJ whole genome shotgun (WGS) entry which is preliminary data.</text>
</comment>